<evidence type="ECO:0000313" key="13">
    <source>
        <dbReference type="EMBL" id="CAB3991221.1"/>
    </source>
</evidence>
<name>A0A7D9HUJ4_PARCT</name>
<feature type="region of interest" description="Disordered" evidence="11">
    <location>
        <begin position="93"/>
        <end position="158"/>
    </location>
</feature>
<dbReference type="InterPro" id="IPR051377">
    <property type="entry name" value="DNA_Pol-Epsilon_Subunit"/>
</dbReference>
<sequence>MAEKPEDLNLPNAVISRLVKEALGDGVNISKEARSAISKAASVFVLYCTSCANNHALENKRKTLTGKDVMDALEEMEFPQFVEPLKTSLEAFRKDQKEKKEAAAKKRKTESSSEESTAPDTKKQKTDENQDGDNNDAENNDVENNNDEQNTEANEGEK</sequence>
<evidence type="ECO:0000256" key="8">
    <source>
        <dbReference type="ARBA" id="ARBA00042098"/>
    </source>
</evidence>
<dbReference type="GO" id="GO:0008623">
    <property type="term" value="C:CHRAC"/>
    <property type="evidence" value="ECO:0007669"/>
    <property type="project" value="TreeGrafter"/>
</dbReference>
<dbReference type="SUPFAM" id="SSF47113">
    <property type="entry name" value="Histone-fold"/>
    <property type="match status" value="1"/>
</dbReference>
<reference evidence="13" key="1">
    <citation type="submission" date="2020-04" db="EMBL/GenBank/DDBJ databases">
        <authorList>
            <person name="Alioto T."/>
            <person name="Alioto T."/>
            <person name="Gomez Garrido J."/>
        </authorList>
    </citation>
    <scope>NUCLEOTIDE SEQUENCE</scope>
    <source>
        <strain evidence="13">A484AB</strain>
    </source>
</reference>
<accession>A0A7D9HUJ4</accession>
<keyword evidence="14" id="KW-1185">Reference proteome</keyword>
<feature type="compositionally biased region" description="Basic and acidic residues" evidence="11">
    <location>
        <begin position="93"/>
        <end position="104"/>
    </location>
</feature>
<keyword evidence="5" id="KW-0238">DNA-binding</keyword>
<keyword evidence="2" id="KW-0597">Phosphoprotein</keyword>
<dbReference type="Pfam" id="PF00808">
    <property type="entry name" value="CBFD_NFYB_HMF"/>
    <property type="match status" value="1"/>
</dbReference>
<evidence type="ECO:0000256" key="9">
    <source>
        <dbReference type="ARBA" id="ARBA00045219"/>
    </source>
</evidence>
<keyword evidence="6" id="KW-0539">Nucleus</keyword>
<dbReference type="GO" id="GO:0006272">
    <property type="term" value="P:leading strand elongation"/>
    <property type="evidence" value="ECO:0007669"/>
    <property type="project" value="TreeGrafter"/>
</dbReference>
<keyword evidence="4" id="KW-0175">Coiled coil</keyword>
<proteinExistence type="predicted"/>
<dbReference type="PANTHER" id="PTHR46172">
    <property type="entry name" value="DNA POLYMERASE EPSILON SUBUNIT 3"/>
    <property type="match status" value="1"/>
</dbReference>
<organism evidence="13 14">
    <name type="scientific">Paramuricea clavata</name>
    <name type="common">Red gorgonian</name>
    <name type="synonym">Violescent sea-whip</name>
    <dbReference type="NCBI Taxonomy" id="317549"/>
    <lineage>
        <taxon>Eukaryota</taxon>
        <taxon>Metazoa</taxon>
        <taxon>Cnidaria</taxon>
        <taxon>Anthozoa</taxon>
        <taxon>Octocorallia</taxon>
        <taxon>Malacalcyonacea</taxon>
        <taxon>Plexauridae</taxon>
        <taxon>Paramuricea</taxon>
    </lineage>
</organism>
<dbReference type="CDD" id="cd22928">
    <property type="entry name" value="HFD_POLE3_DPB4"/>
    <property type="match status" value="1"/>
</dbReference>
<evidence type="ECO:0000256" key="7">
    <source>
        <dbReference type="ARBA" id="ARBA00039793"/>
    </source>
</evidence>
<dbReference type="OrthoDB" id="1707486at2759"/>
<dbReference type="EMBL" id="CACRXK020001809">
    <property type="protein sequence ID" value="CAB3991221.1"/>
    <property type="molecule type" value="Genomic_DNA"/>
</dbReference>
<dbReference type="PANTHER" id="PTHR46172:SF1">
    <property type="entry name" value="DNA POLYMERASE EPSILON SUBUNIT 3"/>
    <property type="match status" value="1"/>
</dbReference>
<evidence type="ECO:0000256" key="1">
    <source>
        <dbReference type="ARBA" id="ARBA00004123"/>
    </source>
</evidence>
<evidence type="ECO:0000256" key="11">
    <source>
        <dbReference type="SAM" id="MobiDB-lite"/>
    </source>
</evidence>
<dbReference type="FunFam" id="1.10.20.10:FF:000041">
    <property type="entry name" value="DNA polymerase epsilon subunit 3"/>
    <property type="match status" value="1"/>
</dbReference>
<feature type="compositionally biased region" description="Acidic residues" evidence="11">
    <location>
        <begin position="129"/>
        <end position="150"/>
    </location>
</feature>
<comment type="subcellular location">
    <subcellularLocation>
        <location evidence="1">Nucleus</location>
    </subcellularLocation>
</comment>
<dbReference type="GO" id="GO:0031490">
    <property type="term" value="F:chromatin DNA binding"/>
    <property type="evidence" value="ECO:0007669"/>
    <property type="project" value="TreeGrafter"/>
</dbReference>
<dbReference type="Proteomes" id="UP001152795">
    <property type="component" value="Unassembled WGS sequence"/>
</dbReference>
<dbReference type="AlphaFoldDB" id="A0A7D9HUJ4"/>
<evidence type="ECO:0000256" key="10">
    <source>
        <dbReference type="ARBA" id="ARBA00046905"/>
    </source>
</evidence>
<dbReference type="GO" id="GO:0046982">
    <property type="term" value="F:protein heterodimerization activity"/>
    <property type="evidence" value="ECO:0007669"/>
    <property type="project" value="InterPro"/>
</dbReference>
<evidence type="ECO:0000256" key="4">
    <source>
        <dbReference type="ARBA" id="ARBA00023054"/>
    </source>
</evidence>
<evidence type="ECO:0000313" key="14">
    <source>
        <dbReference type="Proteomes" id="UP001152795"/>
    </source>
</evidence>
<comment type="caution">
    <text evidence="13">The sequence shown here is derived from an EMBL/GenBank/DDBJ whole genome shotgun (WGS) entry which is preliminary data.</text>
</comment>
<dbReference type="GO" id="GO:0006974">
    <property type="term" value="P:DNA damage response"/>
    <property type="evidence" value="ECO:0007669"/>
    <property type="project" value="TreeGrafter"/>
</dbReference>
<comment type="function">
    <text evidence="9">Accessory component of the DNA polymerase epsilon complex. Participates in DNA repair and in chromosomal DNA replication. Forms a complex with CHRAC1 and binds naked DNA, which is then incorporated into chromatin, aided by the nucleosome-remodeling activity of ISWI/SNF2H and ACF1. Does not enhance nucleosome sliding activity of the ACF-5 ISWI chromatin remodeling complex.</text>
</comment>
<evidence type="ECO:0000259" key="12">
    <source>
        <dbReference type="Pfam" id="PF00808"/>
    </source>
</evidence>
<keyword evidence="3" id="KW-0007">Acetylation</keyword>
<dbReference type="GO" id="GO:0008622">
    <property type="term" value="C:epsilon DNA polymerase complex"/>
    <property type="evidence" value="ECO:0007669"/>
    <property type="project" value="TreeGrafter"/>
</dbReference>
<gene>
    <name evidence="13" type="ORF">PACLA_8A021020</name>
</gene>
<comment type="subunit">
    <text evidence="10">Component of the DNA polymerase epsilon complex consisting of four subunits: the catalytic subunit POLE and the accessory subunits POLE2, POLE3 and POLE4. Interaction with POLE4 is a prerequisite for further binding with POLE and POLE2. Heterodimer with CHRAC1; binds to DNA. Component of the CHRAC ISWI chromatin remodeling complex at least composed of SMARCA5/SNF2H, BAZ1A/ACF1, CHRAC1 and POLE3; the complex preferentially binds DNA through the CHRAC1-POLE3 heterodimer and possesses ATP-dependent nucleosome-remodeling activity. Within the complex, the heterodimer with CHRAC1 interacts with SMARCA5/SNF2H; the interaction is direct and enhances nucleosome sliding activity by the SMARCA5/SNF2H and BAZ1A/ACF1 interaction. Within the complex, the heterodimer with CHRAC1 interacts with BAZ1A/ACF1; the interactions are direct.</text>
</comment>
<evidence type="ECO:0000256" key="5">
    <source>
        <dbReference type="ARBA" id="ARBA00023125"/>
    </source>
</evidence>
<evidence type="ECO:0000256" key="2">
    <source>
        <dbReference type="ARBA" id="ARBA00022553"/>
    </source>
</evidence>
<dbReference type="InterPro" id="IPR009072">
    <property type="entry name" value="Histone-fold"/>
</dbReference>
<dbReference type="GO" id="GO:0031507">
    <property type="term" value="P:heterochromatin formation"/>
    <property type="evidence" value="ECO:0007669"/>
    <property type="project" value="TreeGrafter"/>
</dbReference>
<dbReference type="Gene3D" id="1.10.20.10">
    <property type="entry name" value="Histone, subunit A"/>
    <property type="match status" value="1"/>
</dbReference>
<dbReference type="InterPro" id="IPR003958">
    <property type="entry name" value="CBFA_NFYB_domain"/>
</dbReference>
<evidence type="ECO:0000256" key="6">
    <source>
        <dbReference type="ARBA" id="ARBA00023242"/>
    </source>
</evidence>
<feature type="domain" description="Transcription factor CBF/NF-Y/archaeal histone" evidence="12">
    <location>
        <begin position="9"/>
        <end position="73"/>
    </location>
</feature>
<protein>
    <recommendedName>
        <fullName evidence="7">DNA polymerase epsilon subunit 3</fullName>
    </recommendedName>
    <alternativeName>
        <fullName evidence="8">DNA polymerase II subunit 3</fullName>
    </alternativeName>
</protein>
<evidence type="ECO:0000256" key="3">
    <source>
        <dbReference type="ARBA" id="ARBA00022990"/>
    </source>
</evidence>